<organism evidence="2 3">
    <name type="scientific">Agrobacterium leguminum</name>
    <dbReference type="NCBI Taxonomy" id="2792015"/>
    <lineage>
        <taxon>Bacteria</taxon>
        <taxon>Pseudomonadati</taxon>
        <taxon>Pseudomonadota</taxon>
        <taxon>Alphaproteobacteria</taxon>
        <taxon>Hyphomicrobiales</taxon>
        <taxon>Rhizobiaceae</taxon>
        <taxon>Rhizobium/Agrobacterium group</taxon>
        <taxon>Agrobacterium</taxon>
    </lineage>
</organism>
<evidence type="ECO:0000313" key="3">
    <source>
        <dbReference type="Proteomes" id="UP001151309"/>
    </source>
</evidence>
<evidence type="ECO:0000259" key="1">
    <source>
        <dbReference type="SMART" id="SM00974"/>
    </source>
</evidence>
<reference evidence="2" key="1">
    <citation type="submission" date="2022-12" db="EMBL/GenBank/DDBJ databases">
        <title>Draft genome sequences of 22 rhizogenic Agrobacterium biovar 1 strains, the causative agent of hairy root disease.</title>
        <authorList>
            <person name="Kim N."/>
            <person name="Vargas P."/>
            <person name="Rediers H."/>
        </authorList>
    </citation>
    <scope>NUCLEOTIDE SEQUENCE</scope>
    <source>
        <strain evidence="2">ST07.17.026</strain>
    </source>
</reference>
<gene>
    <name evidence="2" type="ORF">O9X94_18990</name>
</gene>
<dbReference type="Pfam" id="PF10544">
    <property type="entry name" value="T5orf172"/>
    <property type="match status" value="1"/>
</dbReference>
<dbReference type="InterPro" id="IPR018306">
    <property type="entry name" value="Phage_T5_Orf172_DNA-bd"/>
</dbReference>
<protein>
    <submittedName>
        <fullName evidence="2">GIY-YIG nuclease family protein</fullName>
    </submittedName>
</protein>
<dbReference type="SMART" id="SM00974">
    <property type="entry name" value="T5orf172"/>
    <property type="match status" value="1"/>
</dbReference>
<comment type="caution">
    <text evidence="2">The sequence shown here is derived from an EMBL/GenBank/DDBJ whole genome shotgun (WGS) entry which is preliminary data.</text>
</comment>
<dbReference type="AlphaFoldDB" id="A0A9X3KGN1"/>
<dbReference type="Proteomes" id="UP001151309">
    <property type="component" value="Unassembled WGS sequence"/>
</dbReference>
<dbReference type="EMBL" id="JAPZLT010000011">
    <property type="protein sequence ID" value="MCZ7911415.1"/>
    <property type="molecule type" value="Genomic_DNA"/>
</dbReference>
<feature type="domain" description="Bacteriophage T5 Orf172 DNA-binding" evidence="1">
    <location>
        <begin position="13"/>
        <end position="91"/>
    </location>
</feature>
<name>A0A9X3KGN1_9HYPH</name>
<evidence type="ECO:0000313" key="2">
    <source>
        <dbReference type="EMBL" id="MCZ7911415.1"/>
    </source>
</evidence>
<dbReference type="RefSeq" id="WP_269832201.1">
    <property type="nucleotide sequence ID" value="NZ_JAPZLT010000011.1"/>
</dbReference>
<keyword evidence="3" id="KW-1185">Reference proteome</keyword>
<sequence>MTVYFATELDNSLSGRFYIKIGRSKALTRRLSNLQTGNRRTIALMGVIRTSSVEEDGEIERELHDLFRDKHDVREWFFLTPEDVIDSLKRYSSRAYIAIGQDAFEIISYDRDAVPEFASPWLWGDTDLYEFCPNCGWASGWTYSENFGGDLCLECGASEHDYDRLGPDE</sequence>
<proteinExistence type="predicted"/>
<accession>A0A9X3KGN1</accession>